<dbReference type="InterPro" id="IPR032675">
    <property type="entry name" value="LRR_dom_sf"/>
</dbReference>
<dbReference type="EMBL" id="NHYE01005013">
    <property type="protein sequence ID" value="PPQ79233.1"/>
    <property type="molecule type" value="Genomic_DNA"/>
</dbReference>
<comment type="caution">
    <text evidence="1">The sequence shown here is derived from an EMBL/GenBank/DDBJ whole genome shotgun (WGS) entry which is preliminary data.</text>
</comment>
<accession>A0A409WL08</accession>
<dbReference type="SUPFAM" id="SSF52058">
    <property type="entry name" value="L domain-like"/>
    <property type="match status" value="1"/>
</dbReference>
<organism evidence="1 2">
    <name type="scientific">Gymnopilus dilepis</name>
    <dbReference type="NCBI Taxonomy" id="231916"/>
    <lineage>
        <taxon>Eukaryota</taxon>
        <taxon>Fungi</taxon>
        <taxon>Dikarya</taxon>
        <taxon>Basidiomycota</taxon>
        <taxon>Agaricomycotina</taxon>
        <taxon>Agaricomycetes</taxon>
        <taxon>Agaricomycetidae</taxon>
        <taxon>Agaricales</taxon>
        <taxon>Agaricineae</taxon>
        <taxon>Hymenogastraceae</taxon>
        <taxon>Gymnopilus</taxon>
    </lineage>
</organism>
<evidence type="ECO:0000313" key="1">
    <source>
        <dbReference type="EMBL" id="PPQ79233.1"/>
    </source>
</evidence>
<dbReference type="Proteomes" id="UP000284706">
    <property type="component" value="Unassembled WGS sequence"/>
</dbReference>
<dbReference type="InParanoid" id="A0A409WL08"/>
<proteinExistence type="predicted"/>
<evidence type="ECO:0008006" key="3">
    <source>
        <dbReference type="Google" id="ProtNLM"/>
    </source>
</evidence>
<reference evidence="1 2" key="1">
    <citation type="journal article" date="2018" name="Evol. Lett.">
        <title>Horizontal gene cluster transfer increased hallucinogenic mushroom diversity.</title>
        <authorList>
            <person name="Reynolds H.T."/>
            <person name="Vijayakumar V."/>
            <person name="Gluck-Thaler E."/>
            <person name="Korotkin H.B."/>
            <person name="Matheny P.B."/>
            <person name="Slot J.C."/>
        </authorList>
    </citation>
    <scope>NUCLEOTIDE SEQUENCE [LARGE SCALE GENOMIC DNA]</scope>
    <source>
        <strain evidence="1 2">SRW20</strain>
    </source>
</reference>
<keyword evidence="2" id="KW-1185">Reference proteome</keyword>
<gene>
    <name evidence="1" type="ORF">CVT26_000676</name>
</gene>
<dbReference type="OrthoDB" id="3145912at2759"/>
<dbReference type="AlphaFoldDB" id="A0A409WL08"/>
<dbReference type="Gene3D" id="3.80.10.10">
    <property type="entry name" value="Ribonuclease Inhibitor"/>
    <property type="match status" value="1"/>
</dbReference>
<evidence type="ECO:0000313" key="2">
    <source>
        <dbReference type="Proteomes" id="UP000284706"/>
    </source>
</evidence>
<protein>
    <recommendedName>
        <fullName evidence="3">F-box domain-containing protein</fullName>
    </recommendedName>
</protein>
<sequence length="678" mass="76289">MSDAASESVQTADTPRETPNLPVELLYSIFELAGATGGVKVALKLSMVSRAVRDLLRPIAFSVFTQVDGSPSFPDFRLGARHDRFSSDEEYMESLCTHARHLLIDGGYDGQKTMNPICRCENVTDLWIFHLLYATSAFLPALERLKNLKRLCGNLDRFQEVDFEKWQVFERLEYIGACDFLCHDWKSRWTCIASMPNLTHLMINSSSSPSTGLVRTLLLNCPTLKVILVERSGPGCSDWLRLERVEDARLVLVETSVHCQKDWANGAEGKLDIWAFADLVSFARSRKLFIDNTQRWIHRPLSWIEHLNDDGKEWFSTLHYVSYFILALDSGNAGLQMSAIDINDAVPMRTILPPELQFLIFEHAASMGTPKDKVNFMQVSRAVHDLIKPALYRIFKQVSKSRSFPKFDDDVSGASSPNRQSLAALGPYARHLIMAGPRSAARISQLISSCPNTENLAIWSSSPFSQILPSLEGLDGLKKLSADFSSIPSTEFTTSKVLNGLTHLDVIGFPGDGFSWDEWSVLTHMPYLTNIMINDPIDTSIVENLLRECPALRVLILLDDSAGKWAGIGTDIKDARLVLLDITRLRVLEDWVNGAEGKLDTWAFAGLVAFARQQSFFRNNSQQWVSRPFPWNNLLNEDGKRWFSTLGYMEPANSTRPVFQERADEVIPLLEVDTADQE</sequence>
<name>A0A409WL08_9AGAR</name>